<evidence type="ECO:0000313" key="4">
    <source>
        <dbReference type="Proteomes" id="UP001165289"/>
    </source>
</evidence>
<name>A0AAV7JX74_9METZ</name>
<keyword evidence="3" id="KW-0378">Hydrolase</keyword>
<evidence type="ECO:0000259" key="2">
    <source>
        <dbReference type="PROSITE" id="PS50235"/>
    </source>
</evidence>
<dbReference type="FunFam" id="3.90.70.10:FF:000022">
    <property type="entry name" value="Ubiquitin carboxyl-terminal hydrolase 24"/>
    <property type="match status" value="1"/>
</dbReference>
<organism evidence="3 4">
    <name type="scientific">Oopsacas minuta</name>
    <dbReference type="NCBI Taxonomy" id="111878"/>
    <lineage>
        <taxon>Eukaryota</taxon>
        <taxon>Metazoa</taxon>
        <taxon>Porifera</taxon>
        <taxon>Hexactinellida</taxon>
        <taxon>Hexasterophora</taxon>
        <taxon>Lyssacinosida</taxon>
        <taxon>Leucopsacidae</taxon>
        <taxon>Oopsacas</taxon>
    </lineage>
</organism>
<dbReference type="SUPFAM" id="SSF54001">
    <property type="entry name" value="Cysteine proteinases"/>
    <property type="match status" value="1"/>
</dbReference>
<dbReference type="PROSITE" id="PS00973">
    <property type="entry name" value="USP_2"/>
    <property type="match status" value="1"/>
</dbReference>
<dbReference type="GO" id="GO:0005634">
    <property type="term" value="C:nucleus"/>
    <property type="evidence" value="ECO:0007669"/>
    <property type="project" value="TreeGrafter"/>
</dbReference>
<dbReference type="InterPro" id="IPR038765">
    <property type="entry name" value="Papain-like_cys_pep_sf"/>
</dbReference>
<dbReference type="GO" id="GO:0016579">
    <property type="term" value="P:protein deubiquitination"/>
    <property type="evidence" value="ECO:0007669"/>
    <property type="project" value="InterPro"/>
</dbReference>
<sequence>MNDYYFTIDQEKTNRDFCRDVAIILDSKFTKENLQTTVETDEKEVVENEILNPRLDDSDLVTIADFIISWFGRKCECLAKVHYDKLPTLIQTYLHYVPTVLTSIWRHLLLLDETSTNQEVINTRAHLLKKFQLFSFATIKCFMIHFTLYQVWKLRNLDLEEEEALYVKSEPGIPTHTLLLRNIYRFCRIARGLEMVATFFRDENELSRLPFLIAKELCSIVLCVRSHIVKCYLVEVVACLRPLVYRYLKQLPDTVIKDNKYFIEQIINSVVDPLEKGPSFDIDVLSLALKYICSSVLILKLEGLASLNQQLFLFLDWKTKGFLGENEDVLAKQYTNWIVENEIVERVLGRSGQGSFHPEVLKVSLVLLQFLATNGSLTTEHVDALWEDTKDKHSSRHVFLQLYELSKHIEEDLVDHLLGKLTDLPIEEHSFGSLHLCHLLTRAHWSKIQDVCTYDKTRMGLGRLVGVPENLEVILNNSERSSSSSVASTEVHIAEDNNAADQDLDIETIGMDTGSEEHIMINFTPQARTPPISDDPPPLIPLPQAKFAVNLPDDKLVPMERQSSDTTQSYSLEQDFNLTNLDPEDSTDCPIFSMAKHLTSTADTSADAISKPVKSLIQHLNTKGNSLLWDLLQDENINKLHVELREFAQRLLADLIKHIKSSEVVQHFMRACLLNVSQDKSVIFSLNLLLSLLSSPPSIFSGNYCAFSWAENELNMMEVFFQNWRRFIHKIEESEDLGNTYSTPKQLEARLDFLSTLVSHSFLAKAFTLTSEFVEEIWESLVVNSKLQPILKNKGFTWFDLQVTSMPQKIISYLVQNKVSDLDPHNIPLAGFSLVRHLFPYTNPDLSCTANPCLEMVWNIAMHHCDNQISQSAIEFLNTSYFSRGECSLSYEESFLRRSIKFLAEGLETLDTTNKGTICPPIGLEAVQKRESDVNIAYTLVRKALELLLSHLSLFQERFSFHLRIWSLQGRPLEKHCEEKFPGLPGKLALNPPTITTNRGDSIKIILVYKGYSDSYKTTLELCSYTLIAELRAEAVFYLIKAGKVKSNLFSPEQSFSSSLPPLKLTSDGQLLHYESDTKTLKELDIKDNSIIQASHTSVPSSIPGIPVSPSHLPAPKRKSIPHNILVELDAIQFLLRLATVLQQINGEILCTTVWRLLGMLPTSPKEVVRATCAISQETRDWELFFGNLANEQNLFKQLYSLQAIQTVLLRATEDKSISPAVRRAGLTICIARLSTHMEFCLSSNSCSESSQSLDSLDKENISPSRDGSIEGWTCWYQAVLCYWMEIVCLLSLHRVMQQDNSTGSDSDDLIEVSQDLLKCNTVKKIVVPNFELQMPKVAIEILQDNNVNILSLLCRALELGSVANKDCAIILSQRAWSMVMCWCQANNYALMDLLMRKDFSSLIEKILLYCQHELVRKLARRNFKQLYTEFNDPNISLTVLDHLLQCSIDNDVLLELSRVPPMIRSAITDPTLLSRPSEQLLKQSEECFICIHELIMFIQSSKKHKKNWRTSECYEHACYERLITRAPYEMIELIADKHFTRDTMDTPDIFLKGLLQTLTALTKLSADYTSSDQAKRLVERVLANLFPFKTYNLTNETQSPLPIYRNPETRLNAIDLLEAMVYQNPKLFPLVAAVLKQNHPVMSGIPWEYRPKDDLRDISGGYCGISNLGATCYMASTLQQLYMIPSLRNAILSQDLREVTPRHTYMFRELQRVFLHLWQSRRSIFNPDKFCREYIFDQQQLNPHEQRDMNEFFTDLLSKLEDTSFLLKKTVKGLFGGVIANVVMSNECSHVSRNCEDFYSVRAKVADMPDLQASLQELTQTDVLDGDNKYTCSQCGVSVRAEKRACFAQLPSLLCINTMRYTFNISTSINEKVNTHFPFPLVLDMKSFIESSNVSITDSCPTIDQDMDSIDPDLDCTKYLLVGVVVHTGTAEGGHYYTILQERDATSNPSGKWYMFNDQLVTEFDPDHIGQECFGGEIPNSVIDQHTRRIFPGLLERNNSAYMLFYQRKDFRSEDTPINPLEIARSVLLENNKFLREVYTFDSHYLQAVWKMCRHCKQDTQQLQVNAVKVATQVLLTTIIHSKERPNIRKCFDWLGAQYKEYPELCQSFLEYLCLADEHNWVLEMFYHCPIKPTRDLFVNLLFTVLQSIKKNYKLTFYSGFPKIFPEGDSYNATISEPSSSNRVSVACLIKSVVDLIGIPELLPTSNDFSPYFDFLYDFASLGQDECKLLTMYQVISKIDTFYSRATRQPHNPSLTFEEGILSLVYDDSNYHPDSLARFIYTLMNNLLSDKLFSKEDFSSLILKPGYPLITQLACSQANRQITCQIYFGIWDENSSLCSPMIDALFAALSRESRQKCGNIFQLLNIMVMIRIQEEFRSRILSSLLDNIRQVSTTASLPYIIDFLTMVMLSDASIYEWVMKQKGEWLAAWLIENEDINVRGKTTVMIYNLVPCQVFREYSKVPRKEPIKGIAASISQPGREFLYELIDDLLKLLPLACETSARCETSDGLVQYFQVLEKCSVGESECELLGKYFDEFWKLYHPRIATASVNCHEDKSALFSYFLHTCLICPSNLQCLIDHPTAPKDLSVIYILANNEKNEVVKYNNIFLEKYYTVMRLACEKSNSICRDISTQGNTFWALQNILPYYNLTPNAVEELYKMMNIIAKLPSTGSFRRKAITNCIERVLPSNPKTLRKVLKSLIRSEEDAMRAFSSGGLVKLSDAYLSLFSTLNETTSSHMITTIMTELDDILSIIELILKTVCEFCLRGTCLKEQLSFWKDNRNQFTETITHTLNSYVCTCHRQLALQILDITIKLYPYDVANLLLPFLSKKHSEFYKLPNQHLYLVGPYFPRIRPNQDTPMPNPDPKAIQQFNMFINDTQISADFGVDHLYDQALIEFYKPYYEILLSICEIALTHSLFPREMVRLVCLTAREGLRLRFDVLPKFILSIKNLPQQGEARIIDSFYESAYFIELIRTMLFSYNCVLRNEFLHKFCFIFYPKVKKNFSSECWSSFFQTTNEEFSKLQSDPNTHINSMKTLELYLKNNSVESIPSELFDTLSLYFTKHLKEEIVLCLPSQEKDQMDMLQSPQTSSILSQSPETPETEEQKVRERKRHTSQLSELSTPKRTKIDESAHLSKESDNNQQTITSPTQSSKTQTTKESNTAIEMLKLIQDLLMN</sequence>
<keyword evidence="4" id="KW-1185">Reference proteome</keyword>
<proteinExistence type="predicted"/>
<comment type="caution">
    <text evidence="3">The sequence shown here is derived from an EMBL/GenBank/DDBJ whole genome shotgun (WGS) entry which is preliminary data.</text>
</comment>
<dbReference type="InterPro" id="IPR018200">
    <property type="entry name" value="USP_CS"/>
</dbReference>
<reference evidence="3 4" key="1">
    <citation type="journal article" date="2023" name="BMC Biol.">
        <title>The compact genome of the sponge Oopsacas minuta (Hexactinellida) is lacking key metazoan core genes.</title>
        <authorList>
            <person name="Santini S."/>
            <person name="Schenkelaars Q."/>
            <person name="Jourda C."/>
            <person name="Duchesne M."/>
            <person name="Belahbib H."/>
            <person name="Rocher C."/>
            <person name="Selva M."/>
            <person name="Riesgo A."/>
            <person name="Vervoort M."/>
            <person name="Leys S.P."/>
            <person name="Kodjabachian L."/>
            <person name="Le Bivic A."/>
            <person name="Borchiellini C."/>
            <person name="Claverie J.M."/>
            <person name="Renard E."/>
        </authorList>
    </citation>
    <scope>NUCLEOTIDE SEQUENCE [LARGE SCALE GENOMIC DNA]</scope>
    <source>
        <strain evidence="3">SPO-2</strain>
    </source>
</reference>
<dbReference type="GO" id="GO:0004843">
    <property type="term" value="F:cysteine-type deubiquitinase activity"/>
    <property type="evidence" value="ECO:0007669"/>
    <property type="project" value="InterPro"/>
</dbReference>
<dbReference type="Gene3D" id="3.90.70.10">
    <property type="entry name" value="Cysteine proteinases"/>
    <property type="match status" value="1"/>
</dbReference>
<gene>
    <name evidence="3" type="ORF">LOD99_4459</name>
</gene>
<feature type="domain" description="USP" evidence="2">
    <location>
        <begin position="1664"/>
        <end position="2010"/>
    </location>
</feature>
<dbReference type="Proteomes" id="UP001165289">
    <property type="component" value="Unassembled WGS sequence"/>
</dbReference>
<dbReference type="PANTHER" id="PTHR24006">
    <property type="entry name" value="UBIQUITIN CARBOXYL-TERMINAL HYDROLASE"/>
    <property type="match status" value="1"/>
</dbReference>
<feature type="compositionally biased region" description="Polar residues" evidence="1">
    <location>
        <begin position="3083"/>
        <end position="3099"/>
    </location>
</feature>
<evidence type="ECO:0000313" key="3">
    <source>
        <dbReference type="EMBL" id="KAI6652676.1"/>
    </source>
</evidence>
<dbReference type="PROSITE" id="PS50235">
    <property type="entry name" value="USP_3"/>
    <property type="match status" value="1"/>
</dbReference>
<dbReference type="Pfam" id="PF00443">
    <property type="entry name" value="UCH"/>
    <property type="match status" value="1"/>
</dbReference>
<feature type="compositionally biased region" description="Low complexity" evidence="1">
    <location>
        <begin position="3140"/>
        <end position="3160"/>
    </location>
</feature>
<dbReference type="InterPro" id="IPR050164">
    <property type="entry name" value="Peptidase_C19"/>
</dbReference>
<evidence type="ECO:0000256" key="1">
    <source>
        <dbReference type="SAM" id="MobiDB-lite"/>
    </source>
</evidence>
<dbReference type="EMBL" id="JAKMXF010000298">
    <property type="protein sequence ID" value="KAI6652676.1"/>
    <property type="molecule type" value="Genomic_DNA"/>
</dbReference>
<dbReference type="PROSITE" id="PS00972">
    <property type="entry name" value="USP_1"/>
    <property type="match status" value="1"/>
</dbReference>
<dbReference type="InterPro" id="IPR001394">
    <property type="entry name" value="Peptidase_C19_UCH"/>
</dbReference>
<dbReference type="PANTHER" id="PTHR24006:SF827">
    <property type="entry name" value="UBIQUITIN CARBOXYL-TERMINAL HYDROLASE 34"/>
    <property type="match status" value="1"/>
</dbReference>
<protein>
    <submittedName>
        <fullName evidence="3">Ubiquitin carboxyl-terminal hydrolase 34-like</fullName>
    </submittedName>
</protein>
<accession>A0AAV7JX74</accession>
<dbReference type="InterPro" id="IPR028889">
    <property type="entry name" value="USP"/>
</dbReference>
<feature type="compositionally biased region" description="Basic and acidic residues" evidence="1">
    <location>
        <begin position="3126"/>
        <end position="3139"/>
    </location>
</feature>
<dbReference type="GO" id="GO:0005829">
    <property type="term" value="C:cytosol"/>
    <property type="evidence" value="ECO:0007669"/>
    <property type="project" value="TreeGrafter"/>
</dbReference>
<feature type="region of interest" description="Disordered" evidence="1">
    <location>
        <begin position="3081"/>
        <end position="3160"/>
    </location>
</feature>